<reference evidence="2" key="1">
    <citation type="submission" date="2022-11" db="UniProtKB">
        <authorList>
            <consortium name="WormBaseParasite"/>
        </authorList>
    </citation>
    <scope>IDENTIFICATION</scope>
</reference>
<name>A0AC34GXE5_9BILA</name>
<dbReference type="WBParaSite" id="ES5_v2.g970.t1">
    <property type="protein sequence ID" value="ES5_v2.g970.t1"/>
    <property type="gene ID" value="ES5_v2.g970"/>
</dbReference>
<sequence>MIDTHSHLADPQFDNDFSQMIQRAKAAGVEKAIVCAEFRSDFEKIMKLSEEYPDFIRAAIGVHPVQKESISANWSHFVGVEEFLKENHKKLVAIGEVGLDFTPRYIKNDEEDKKVQREILKKQIELANEYNLPVNVHSRSAGRPAISWLIENGAKKVQMHAFSGNVKSAKEGIDAGFFFSIPPSFSLNENEKIPLISAIPLTQLLLETDSPVLGPSKTKRNEPANIVHSAKLIAKAKNISVEEVIEQTTKNAKTLYPLL</sequence>
<proteinExistence type="predicted"/>
<accession>A0AC34GXE5</accession>
<dbReference type="Proteomes" id="UP000887579">
    <property type="component" value="Unplaced"/>
</dbReference>
<evidence type="ECO:0000313" key="2">
    <source>
        <dbReference type="WBParaSite" id="ES5_v2.g970.t1"/>
    </source>
</evidence>
<evidence type="ECO:0000313" key="1">
    <source>
        <dbReference type="Proteomes" id="UP000887579"/>
    </source>
</evidence>
<protein>
    <submittedName>
        <fullName evidence="2">Uncharacterized protein</fullName>
    </submittedName>
</protein>
<organism evidence="1 2">
    <name type="scientific">Panagrolaimus sp. ES5</name>
    <dbReference type="NCBI Taxonomy" id="591445"/>
    <lineage>
        <taxon>Eukaryota</taxon>
        <taxon>Metazoa</taxon>
        <taxon>Ecdysozoa</taxon>
        <taxon>Nematoda</taxon>
        <taxon>Chromadorea</taxon>
        <taxon>Rhabditida</taxon>
        <taxon>Tylenchina</taxon>
        <taxon>Panagrolaimomorpha</taxon>
        <taxon>Panagrolaimoidea</taxon>
        <taxon>Panagrolaimidae</taxon>
        <taxon>Panagrolaimus</taxon>
    </lineage>
</organism>